<dbReference type="GO" id="GO:0005829">
    <property type="term" value="C:cytosol"/>
    <property type="evidence" value="ECO:0007669"/>
    <property type="project" value="TreeGrafter"/>
</dbReference>
<reference evidence="7" key="2">
    <citation type="journal article" date="2023" name="Science">
        <title>Genomic signatures of disease resistance in endangered staghorn corals.</title>
        <authorList>
            <person name="Vollmer S.V."/>
            <person name="Selwyn J.D."/>
            <person name="Despard B.A."/>
            <person name="Roesel C.L."/>
        </authorList>
    </citation>
    <scope>NUCLEOTIDE SEQUENCE</scope>
    <source>
        <strain evidence="7">K2</strain>
    </source>
</reference>
<dbReference type="PANTHER" id="PTHR33958:SF1">
    <property type="entry name" value="CILIA- AND FLAGELLA-ASSOCIATED PROTEIN 418"/>
    <property type="match status" value="1"/>
</dbReference>
<dbReference type="PANTHER" id="PTHR33958">
    <property type="entry name" value="PROTEIN C8ORF37"/>
    <property type="match status" value="1"/>
</dbReference>
<protein>
    <recommendedName>
        <fullName evidence="5">Cilia- and flagella-associated protein 418</fullName>
    </recommendedName>
</protein>
<reference evidence="7" key="1">
    <citation type="journal article" date="2023" name="G3 (Bethesda)">
        <title>Whole genome assembly and annotation of the endangered Caribbean coral Acropora cervicornis.</title>
        <authorList>
            <person name="Selwyn J.D."/>
            <person name="Vollmer S.V."/>
        </authorList>
    </citation>
    <scope>NUCLEOTIDE SEQUENCE</scope>
    <source>
        <strain evidence="7">K2</strain>
    </source>
</reference>
<keyword evidence="3" id="KW-0963">Cytoplasm</keyword>
<evidence type="ECO:0000313" key="7">
    <source>
        <dbReference type="EMBL" id="KAK2553108.1"/>
    </source>
</evidence>
<comment type="function">
    <text evidence="4">May be involved in photoreceptor outer segment disk morphogenesis.</text>
</comment>
<comment type="subcellular location">
    <subcellularLocation>
        <location evidence="2">Cytoplasm</location>
    </subcellularLocation>
    <subcellularLocation>
        <location evidence="1">Photoreceptor inner segment</location>
    </subcellularLocation>
</comment>
<dbReference type="Proteomes" id="UP001249851">
    <property type="component" value="Unassembled WGS sequence"/>
</dbReference>
<keyword evidence="8" id="KW-1185">Reference proteome</keyword>
<comment type="caution">
    <text evidence="7">The sequence shown here is derived from an EMBL/GenBank/DDBJ whole genome shotgun (WGS) entry which is preliminary data.</text>
</comment>
<evidence type="ECO:0000256" key="6">
    <source>
        <dbReference type="SAM" id="MobiDB-lite"/>
    </source>
</evidence>
<gene>
    <name evidence="7" type="ORF">P5673_025557</name>
</gene>
<evidence type="ECO:0000256" key="1">
    <source>
        <dbReference type="ARBA" id="ARBA00004437"/>
    </source>
</evidence>
<evidence type="ECO:0000313" key="8">
    <source>
        <dbReference type="Proteomes" id="UP001249851"/>
    </source>
</evidence>
<keyword evidence="7" id="KW-0282">Flagellum</keyword>
<dbReference type="Pfam" id="PF14996">
    <property type="entry name" value="RMP"/>
    <property type="match status" value="1"/>
</dbReference>
<evidence type="ECO:0000256" key="5">
    <source>
        <dbReference type="ARBA" id="ARBA00026215"/>
    </source>
</evidence>
<dbReference type="GO" id="GO:0001917">
    <property type="term" value="C:photoreceptor inner segment"/>
    <property type="evidence" value="ECO:0007669"/>
    <property type="project" value="UniProtKB-SubCell"/>
</dbReference>
<evidence type="ECO:0000256" key="2">
    <source>
        <dbReference type="ARBA" id="ARBA00004496"/>
    </source>
</evidence>
<dbReference type="EMBL" id="JARQWQ010000080">
    <property type="protein sequence ID" value="KAK2553108.1"/>
    <property type="molecule type" value="Genomic_DNA"/>
</dbReference>
<organism evidence="7 8">
    <name type="scientific">Acropora cervicornis</name>
    <name type="common">Staghorn coral</name>
    <dbReference type="NCBI Taxonomy" id="6130"/>
    <lineage>
        <taxon>Eukaryota</taxon>
        <taxon>Metazoa</taxon>
        <taxon>Cnidaria</taxon>
        <taxon>Anthozoa</taxon>
        <taxon>Hexacorallia</taxon>
        <taxon>Scleractinia</taxon>
        <taxon>Astrocoeniina</taxon>
        <taxon>Acroporidae</taxon>
        <taxon>Acropora</taxon>
    </lineage>
</organism>
<sequence>MVDDIDDLLDECETKFCDSSGRTPQKSSSKTGSNSRKKSRNEGTSRSSQTRNKEQDELYDMIKECMDDGPEIPEQIVEEPGICTFLPTWRGVKESDLIWDGDLKPLKSLHTSKHNDPSSSRKRCAKVFLGGSKFPKGLCCGSEERACDRLRCTSCDFNVVILNDYEWQVDCDYLFFRNNIPDFEKLKSKLTRKRGCCAYACQCSWRSITRLTELWSSDPQLKWVCGKHS</sequence>
<feature type="compositionally biased region" description="Polar residues" evidence="6">
    <location>
        <begin position="20"/>
        <end position="34"/>
    </location>
</feature>
<feature type="region of interest" description="Disordered" evidence="6">
    <location>
        <begin position="15"/>
        <end position="56"/>
    </location>
</feature>
<dbReference type="InterPro" id="IPR029239">
    <property type="entry name" value="CFAP418"/>
</dbReference>
<evidence type="ECO:0000256" key="4">
    <source>
        <dbReference type="ARBA" id="ARBA00024819"/>
    </source>
</evidence>
<proteinExistence type="predicted"/>
<keyword evidence="7" id="KW-0966">Cell projection</keyword>
<evidence type="ECO:0000256" key="3">
    <source>
        <dbReference type="ARBA" id="ARBA00022490"/>
    </source>
</evidence>
<keyword evidence="7" id="KW-0969">Cilium</keyword>
<dbReference type="AlphaFoldDB" id="A0AAD9Q1U5"/>
<accession>A0AAD9Q1U5</accession>
<name>A0AAD9Q1U5_ACRCE</name>